<feature type="region of interest" description="Disordered" evidence="1">
    <location>
        <begin position="46"/>
        <end position="72"/>
    </location>
</feature>
<dbReference type="InParanoid" id="B3M4I2"/>
<protein>
    <recommendedName>
        <fullName evidence="5">Serine-rich adhesin for platelets</fullName>
    </recommendedName>
</protein>
<keyword evidence="4" id="KW-1185">Reference proteome</keyword>
<dbReference type="HOGENOM" id="CLU_338114_0_0_1"/>
<feature type="compositionally biased region" description="Low complexity" evidence="1">
    <location>
        <begin position="712"/>
        <end position="727"/>
    </location>
</feature>
<feature type="compositionally biased region" description="Basic residues" evidence="1">
    <location>
        <begin position="303"/>
        <end position="313"/>
    </location>
</feature>
<feature type="compositionally biased region" description="Low complexity" evidence="1">
    <location>
        <begin position="273"/>
        <end position="292"/>
    </location>
</feature>
<dbReference type="FunFam" id="2.20.20.160:FF:000002">
    <property type="entry name" value="Doublesex cognate 73A"/>
    <property type="match status" value="1"/>
</dbReference>
<feature type="compositionally biased region" description="Polar residues" evidence="1">
    <location>
        <begin position="731"/>
        <end position="759"/>
    </location>
</feature>
<evidence type="ECO:0000256" key="2">
    <source>
        <dbReference type="SAM" id="SignalP"/>
    </source>
</evidence>
<dbReference type="OrthoDB" id="6413868at2759"/>
<dbReference type="CTD" id="39831"/>
<dbReference type="AlphaFoldDB" id="B3M4I2"/>
<name>B3M4I2_DROAN</name>
<feature type="compositionally biased region" description="Polar residues" evidence="1">
    <location>
        <begin position="234"/>
        <end position="244"/>
    </location>
</feature>
<feature type="region of interest" description="Disordered" evidence="1">
    <location>
        <begin position="119"/>
        <end position="176"/>
    </location>
</feature>
<evidence type="ECO:0008006" key="5">
    <source>
        <dbReference type="Google" id="ProtNLM"/>
    </source>
</evidence>
<dbReference type="STRING" id="7217.B3M4I2"/>
<feature type="compositionally biased region" description="Polar residues" evidence="1">
    <location>
        <begin position="780"/>
        <end position="790"/>
    </location>
</feature>
<feature type="chain" id="PRO_5006454500" description="Serine-rich adhesin for platelets" evidence="2">
    <location>
        <begin position="24"/>
        <end position="862"/>
    </location>
</feature>
<dbReference type="GO" id="GO:0062129">
    <property type="term" value="C:chitin-based extracellular matrix"/>
    <property type="evidence" value="ECO:0007669"/>
    <property type="project" value="EnsemblMetazoa"/>
</dbReference>
<gene>
    <name evidence="3" type="primary">Dana\GF10528</name>
    <name evidence="3" type="synonym">dana_GLEANR_10482</name>
    <name evidence="3" type="ORF">GF10528</name>
</gene>
<reference evidence="3 4" key="1">
    <citation type="journal article" date="2007" name="Nature">
        <title>Evolution of genes and genomes on the Drosophila phylogeny.</title>
        <authorList>
            <consortium name="Drosophila 12 Genomes Consortium"/>
            <person name="Clark A.G."/>
            <person name="Eisen M.B."/>
            <person name="Smith D.R."/>
            <person name="Bergman C.M."/>
            <person name="Oliver B."/>
            <person name="Markow T.A."/>
            <person name="Kaufman T.C."/>
            <person name="Kellis M."/>
            <person name="Gelbart W."/>
            <person name="Iyer V.N."/>
            <person name="Pollard D.A."/>
            <person name="Sackton T.B."/>
            <person name="Larracuente A.M."/>
            <person name="Singh N.D."/>
            <person name="Abad J.P."/>
            <person name="Abt D.N."/>
            <person name="Adryan B."/>
            <person name="Aguade M."/>
            <person name="Akashi H."/>
            <person name="Anderson W.W."/>
            <person name="Aquadro C.F."/>
            <person name="Ardell D.H."/>
            <person name="Arguello R."/>
            <person name="Artieri C.G."/>
            <person name="Barbash D.A."/>
            <person name="Barker D."/>
            <person name="Barsanti P."/>
            <person name="Batterham P."/>
            <person name="Batzoglou S."/>
            <person name="Begun D."/>
            <person name="Bhutkar A."/>
            <person name="Blanco E."/>
            <person name="Bosak S.A."/>
            <person name="Bradley R.K."/>
            <person name="Brand A.D."/>
            <person name="Brent M.R."/>
            <person name="Brooks A.N."/>
            <person name="Brown R.H."/>
            <person name="Butlin R.K."/>
            <person name="Caggese C."/>
            <person name="Calvi B.R."/>
            <person name="Bernardo de Carvalho A."/>
            <person name="Caspi A."/>
            <person name="Castrezana S."/>
            <person name="Celniker S.E."/>
            <person name="Chang J.L."/>
            <person name="Chapple C."/>
            <person name="Chatterji S."/>
            <person name="Chinwalla A."/>
            <person name="Civetta A."/>
            <person name="Clifton S.W."/>
            <person name="Comeron J.M."/>
            <person name="Costello J.C."/>
            <person name="Coyne J.A."/>
            <person name="Daub J."/>
            <person name="David R.G."/>
            <person name="Delcher A.L."/>
            <person name="Delehaunty K."/>
            <person name="Do C.B."/>
            <person name="Ebling H."/>
            <person name="Edwards K."/>
            <person name="Eickbush T."/>
            <person name="Evans J.D."/>
            <person name="Filipski A."/>
            <person name="Findeiss S."/>
            <person name="Freyhult E."/>
            <person name="Fulton L."/>
            <person name="Fulton R."/>
            <person name="Garcia A.C."/>
            <person name="Gardiner A."/>
            <person name="Garfield D.A."/>
            <person name="Garvin B.E."/>
            <person name="Gibson G."/>
            <person name="Gilbert D."/>
            <person name="Gnerre S."/>
            <person name="Godfrey J."/>
            <person name="Good R."/>
            <person name="Gotea V."/>
            <person name="Gravely B."/>
            <person name="Greenberg A.J."/>
            <person name="Griffiths-Jones S."/>
            <person name="Gross S."/>
            <person name="Guigo R."/>
            <person name="Gustafson E.A."/>
            <person name="Haerty W."/>
            <person name="Hahn M.W."/>
            <person name="Halligan D.L."/>
            <person name="Halpern A.L."/>
            <person name="Halter G.M."/>
            <person name="Han M.V."/>
            <person name="Heger A."/>
            <person name="Hillier L."/>
            <person name="Hinrichs A.S."/>
            <person name="Holmes I."/>
            <person name="Hoskins R.A."/>
            <person name="Hubisz M.J."/>
            <person name="Hultmark D."/>
            <person name="Huntley M.A."/>
            <person name="Jaffe D.B."/>
            <person name="Jagadeeshan S."/>
            <person name="Jeck W.R."/>
            <person name="Johnson J."/>
            <person name="Jones C.D."/>
            <person name="Jordan W.C."/>
            <person name="Karpen G.H."/>
            <person name="Kataoka E."/>
            <person name="Keightley P.D."/>
            <person name="Kheradpour P."/>
            <person name="Kirkness E.F."/>
            <person name="Koerich L.B."/>
            <person name="Kristiansen K."/>
            <person name="Kudrna D."/>
            <person name="Kulathinal R.J."/>
            <person name="Kumar S."/>
            <person name="Kwok R."/>
            <person name="Lander E."/>
            <person name="Langley C.H."/>
            <person name="Lapoint R."/>
            <person name="Lazzaro B.P."/>
            <person name="Lee S.J."/>
            <person name="Levesque L."/>
            <person name="Li R."/>
            <person name="Lin C.F."/>
            <person name="Lin M.F."/>
            <person name="Lindblad-Toh K."/>
            <person name="Llopart A."/>
            <person name="Long M."/>
            <person name="Low L."/>
            <person name="Lozovsky E."/>
            <person name="Lu J."/>
            <person name="Luo M."/>
            <person name="Machado C.A."/>
            <person name="Makalowski W."/>
            <person name="Marzo M."/>
            <person name="Matsuda M."/>
            <person name="Matzkin L."/>
            <person name="McAllister B."/>
            <person name="McBride C.S."/>
            <person name="McKernan B."/>
            <person name="McKernan K."/>
            <person name="Mendez-Lago M."/>
            <person name="Minx P."/>
            <person name="Mollenhauer M.U."/>
            <person name="Montooth K."/>
            <person name="Mount S.M."/>
            <person name="Mu X."/>
            <person name="Myers E."/>
            <person name="Negre B."/>
            <person name="Newfeld S."/>
            <person name="Nielsen R."/>
            <person name="Noor M.A."/>
            <person name="O'Grady P."/>
            <person name="Pachter L."/>
            <person name="Papaceit M."/>
            <person name="Parisi M.J."/>
            <person name="Parisi M."/>
            <person name="Parts L."/>
            <person name="Pedersen J.S."/>
            <person name="Pesole G."/>
            <person name="Phillippy A.M."/>
            <person name="Ponting C.P."/>
            <person name="Pop M."/>
            <person name="Porcelli D."/>
            <person name="Powell J.R."/>
            <person name="Prohaska S."/>
            <person name="Pruitt K."/>
            <person name="Puig M."/>
            <person name="Quesneville H."/>
            <person name="Ram K.R."/>
            <person name="Rand D."/>
            <person name="Rasmussen M.D."/>
            <person name="Reed L.K."/>
            <person name="Reenan R."/>
            <person name="Reily A."/>
            <person name="Remington K.A."/>
            <person name="Rieger T.T."/>
            <person name="Ritchie M.G."/>
            <person name="Robin C."/>
            <person name="Rogers Y.H."/>
            <person name="Rohde C."/>
            <person name="Rozas J."/>
            <person name="Rubenfield M.J."/>
            <person name="Ruiz A."/>
            <person name="Russo S."/>
            <person name="Salzberg S.L."/>
            <person name="Sanchez-Gracia A."/>
            <person name="Saranga D.J."/>
            <person name="Sato H."/>
            <person name="Schaeffer S.W."/>
            <person name="Schatz M.C."/>
            <person name="Schlenke T."/>
            <person name="Schwartz R."/>
            <person name="Segarra C."/>
            <person name="Singh R.S."/>
            <person name="Sirot L."/>
            <person name="Sirota M."/>
            <person name="Sisneros N.B."/>
            <person name="Smith C.D."/>
            <person name="Smith T.F."/>
            <person name="Spieth J."/>
            <person name="Stage D.E."/>
            <person name="Stark A."/>
            <person name="Stephan W."/>
            <person name="Strausberg R.L."/>
            <person name="Strempel S."/>
            <person name="Sturgill D."/>
            <person name="Sutton G."/>
            <person name="Sutton G.G."/>
            <person name="Tao W."/>
            <person name="Teichmann S."/>
            <person name="Tobari Y.N."/>
            <person name="Tomimura Y."/>
            <person name="Tsolas J.M."/>
            <person name="Valente V.L."/>
            <person name="Venter E."/>
            <person name="Venter J.C."/>
            <person name="Vicario S."/>
            <person name="Vieira F.G."/>
            <person name="Vilella A.J."/>
            <person name="Villasante A."/>
            <person name="Walenz B."/>
            <person name="Wang J."/>
            <person name="Wasserman M."/>
            <person name="Watts T."/>
            <person name="Wilson D."/>
            <person name="Wilson R.K."/>
            <person name="Wing R.A."/>
            <person name="Wolfner M.F."/>
            <person name="Wong A."/>
            <person name="Wong G.K."/>
            <person name="Wu C.I."/>
            <person name="Wu G."/>
            <person name="Yamamoto D."/>
            <person name="Yang H.P."/>
            <person name="Yang S.P."/>
            <person name="Yorke J.A."/>
            <person name="Yoshida K."/>
            <person name="Zdobnov E."/>
            <person name="Zhang P."/>
            <person name="Zhang Y."/>
            <person name="Zimin A.V."/>
            <person name="Baldwin J."/>
            <person name="Abdouelleil A."/>
            <person name="Abdulkadir J."/>
            <person name="Abebe A."/>
            <person name="Abera B."/>
            <person name="Abreu J."/>
            <person name="Acer S.C."/>
            <person name="Aftuck L."/>
            <person name="Alexander A."/>
            <person name="An P."/>
            <person name="Anderson E."/>
            <person name="Anderson S."/>
            <person name="Arachi H."/>
            <person name="Azer M."/>
            <person name="Bachantsang P."/>
            <person name="Barry A."/>
            <person name="Bayul T."/>
            <person name="Berlin A."/>
            <person name="Bessette D."/>
            <person name="Bloom T."/>
            <person name="Blye J."/>
            <person name="Boguslavskiy L."/>
            <person name="Bonnet C."/>
            <person name="Boukhgalter B."/>
            <person name="Bourzgui I."/>
            <person name="Brown A."/>
            <person name="Cahill P."/>
            <person name="Channer S."/>
            <person name="Cheshatsang Y."/>
            <person name="Chuda L."/>
            <person name="Citroen M."/>
            <person name="Collymore A."/>
            <person name="Cooke P."/>
            <person name="Costello M."/>
            <person name="D'Aco K."/>
            <person name="Daza R."/>
            <person name="De Haan G."/>
            <person name="DeGray S."/>
            <person name="DeMaso C."/>
            <person name="Dhargay N."/>
            <person name="Dooley K."/>
            <person name="Dooley E."/>
            <person name="Doricent M."/>
            <person name="Dorje P."/>
            <person name="Dorjee K."/>
            <person name="Dupes A."/>
            <person name="Elong R."/>
            <person name="Falk J."/>
            <person name="Farina A."/>
            <person name="Faro S."/>
            <person name="Ferguson D."/>
            <person name="Fisher S."/>
            <person name="Foley C.D."/>
            <person name="Franke A."/>
            <person name="Friedrich D."/>
            <person name="Gadbois L."/>
            <person name="Gearin G."/>
            <person name="Gearin C.R."/>
            <person name="Giannoukos G."/>
            <person name="Goode T."/>
            <person name="Graham J."/>
            <person name="Grandbois E."/>
            <person name="Grewal S."/>
            <person name="Gyaltsen K."/>
            <person name="Hafez N."/>
            <person name="Hagos B."/>
            <person name="Hall J."/>
            <person name="Henson C."/>
            <person name="Hollinger A."/>
            <person name="Honan T."/>
            <person name="Huard M.D."/>
            <person name="Hughes L."/>
            <person name="Hurhula B."/>
            <person name="Husby M.E."/>
            <person name="Kamat A."/>
            <person name="Kanga B."/>
            <person name="Kashin S."/>
            <person name="Khazanovich D."/>
            <person name="Kisner P."/>
            <person name="Lance K."/>
            <person name="Lara M."/>
            <person name="Lee W."/>
            <person name="Lennon N."/>
            <person name="Letendre F."/>
            <person name="LeVine R."/>
            <person name="Lipovsky A."/>
            <person name="Liu X."/>
            <person name="Liu J."/>
            <person name="Liu S."/>
            <person name="Lokyitsang T."/>
            <person name="Lokyitsang Y."/>
            <person name="Lubonja R."/>
            <person name="Lui A."/>
            <person name="MacDonald P."/>
            <person name="Magnisalis V."/>
            <person name="Maru K."/>
            <person name="Matthews C."/>
            <person name="McCusker W."/>
            <person name="McDonough S."/>
            <person name="Mehta T."/>
            <person name="Meldrim J."/>
            <person name="Meneus L."/>
            <person name="Mihai O."/>
            <person name="Mihalev A."/>
            <person name="Mihova T."/>
            <person name="Mittelman R."/>
            <person name="Mlenga V."/>
            <person name="Montmayeur A."/>
            <person name="Mulrain L."/>
            <person name="Navidi A."/>
            <person name="Naylor J."/>
            <person name="Negash T."/>
            <person name="Nguyen T."/>
            <person name="Nguyen N."/>
            <person name="Nicol R."/>
            <person name="Norbu C."/>
            <person name="Norbu N."/>
            <person name="Novod N."/>
            <person name="O'Neill B."/>
            <person name="Osman S."/>
            <person name="Markiewicz E."/>
            <person name="Oyono O.L."/>
            <person name="Patti C."/>
            <person name="Phunkhang P."/>
            <person name="Pierre F."/>
            <person name="Priest M."/>
            <person name="Raghuraman S."/>
            <person name="Rege F."/>
            <person name="Reyes R."/>
            <person name="Rise C."/>
            <person name="Rogov P."/>
            <person name="Ross K."/>
            <person name="Ryan E."/>
            <person name="Settipalli S."/>
            <person name="Shea T."/>
            <person name="Sherpa N."/>
            <person name="Shi L."/>
            <person name="Shih D."/>
            <person name="Sparrow T."/>
            <person name="Spaulding J."/>
            <person name="Stalker J."/>
            <person name="Stange-Thomann N."/>
            <person name="Stavropoulos S."/>
            <person name="Stone C."/>
            <person name="Strader C."/>
            <person name="Tesfaye S."/>
            <person name="Thomson T."/>
            <person name="Thoulutsang Y."/>
            <person name="Thoulutsang D."/>
            <person name="Topham K."/>
            <person name="Topping I."/>
            <person name="Tsamla T."/>
            <person name="Vassiliev H."/>
            <person name="Vo A."/>
            <person name="Wangchuk T."/>
            <person name="Wangdi T."/>
            <person name="Weiand M."/>
            <person name="Wilkinson J."/>
            <person name="Wilson A."/>
            <person name="Yadav S."/>
            <person name="Young G."/>
            <person name="Yu Q."/>
            <person name="Zembek L."/>
            <person name="Zhong D."/>
            <person name="Zimmer A."/>
            <person name="Zwirko Z."/>
            <person name="Jaffe D.B."/>
            <person name="Alvarez P."/>
            <person name="Brockman W."/>
            <person name="Butler J."/>
            <person name="Chin C."/>
            <person name="Gnerre S."/>
            <person name="Grabherr M."/>
            <person name="Kleber M."/>
            <person name="Mauceli E."/>
            <person name="MacCallum I."/>
        </authorList>
    </citation>
    <scope>NUCLEOTIDE SEQUENCE [LARGE SCALE GENOMIC DNA]</scope>
    <source>
        <strain evidence="4">Tucson 14024-0371.13</strain>
    </source>
</reference>
<sequence>MVRLSAAWSCFLALIALVVLAAASTSDYPGVIELVGYSNRRARTYFQESPRSQPNPNPSLTGQSAKTRADIETVKRNIRKYDRLLELDTKNLPEQQKDMLARIVERVARLKESLDIEEQQFNRQEATSSRSSPSFSSTTAQQQPEAETEAGTERDQEQDQSTQSPTGATEAETDPTLILDETTLLELQNTMNEQAAMSTIMKELPTTTDVSQQEETDESEVTEETEGAAGETTSLNLTTQSEQATTSDESLTDSTDPDDQFVAARSNNNIAAITAADDGDGSSTTTTANAGSQQRTLTTMGKLKNRATKRPFAHKVTAALKRGGQRPSSVSAAAANAAAASKPSSSTTSAASSSGTTQQKQKLATTSSFQQKQQQSKPLQKVTPSIGVASSSSGASSSSSAIPSATTNSASPALPIEQLYTRTPQANIPLAAAAAAAAAGAAGAAGSAASPATYGSQQDSMVYDGHVNASALIDSLNTNAREEYYQQKLAAGNKDNKKTATAKPTKYHYYPHNQHIYLLPECAIQQVCNAVYVRLNYTQPLCACPSRYRDPCSASLNEDDQHTTKLVGDNKKKAITLAKTCEATTEMRECRSPKDWSLLALQNTRTGKSHYLVICRCPDHFKMEGPMAHDQPTYASVPGIRVFGMMCVKPGYSVRKPSNQPPKRYQLQKPFYRPALGSSGGGLGGQKDSYGRPIYGGGSTAGSSAISANYQPQDQSFQSGGSSSYQYLNRPESSSSHSSANFRPDQFSINNFPGSNYGRNNERRGDLPPIEAIASGSGTGTEEQPGSSTPAADEEARTTLQAEQEADTAAAGNPPAAAELTTMAEEAAPEGRAKRSLPETDDYEPEFPWDRVLEFQQSIIWD</sequence>
<feature type="region of interest" description="Disordered" evidence="1">
    <location>
        <begin position="712"/>
        <end position="849"/>
    </location>
</feature>
<evidence type="ECO:0000313" key="3">
    <source>
        <dbReference type="EMBL" id="EDV40476.2"/>
    </source>
</evidence>
<feature type="compositionally biased region" description="Low complexity" evidence="1">
    <location>
        <begin position="807"/>
        <end position="826"/>
    </location>
</feature>
<feature type="compositionally biased region" description="Basic and acidic residues" evidence="1">
    <location>
        <begin position="829"/>
        <end position="838"/>
    </location>
</feature>
<dbReference type="KEGG" id="dan:6493398"/>
<feature type="compositionally biased region" description="Low complexity" evidence="1">
    <location>
        <begin position="328"/>
        <end position="357"/>
    </location>
</feature>
<feature type="compositionally biased region" description="Low complexity" evidence="1">
    <location>
        <begin position="127"/>
        <end position="139"/>
    </location>
</feature>
<feature type="region of interest" description="Disordered" evidence="1">
    <location>
        <begin position="273"/>
        <end position="409"/>
    </location>
</feature>
<accession>B3M4I2</accession>
<feature type="compositionally biased region" description="Acidic residues" evidence="1">
    <location>
        <begin position="212"/>
        <end position="226"/>
    </location>
</feature>
<keyword evidence="2" id="KW-0732">Signal</keyword>
<dbReference type="EMBL" id="CH902618">
    <property type="protein sequence ID" value="EDV40476.2"/>
    <property type="molecule type" value="Genomic_DNA"/>
</dbReference>
<evidence type="ECO:0000256" key="1">
    <source>
        <dbReference type="SAM" id="MobiDB-lite"/>
    </source>
</evidence>
<dbReference type="Gene3D" id="2.20.20.160">
    <property type="match status" value="1"/>
</dbReference>
<feature type="compositionally biased region" description="Low complexity" evidence="1">
    <location>
        <begin position="367"/>
        <end position="409"/>
    </location>
</feature>
<proteinExistence type="predicted"/>
<dbReference type="GO" id="GO:0040003">
    <property type="term" value="P:chitin-based cuticle development"/>
    <property type="evidence" value="ECO:0007669"/>
    <property type="project" value="EnsemblMetazoa"/>
</dbReference>
<feature type="region of interest" description="Disordered" evidence="1">
    <location>
        <begin position="205"/>
        <end position="261"/>
    </location>
</feature>
<feature type="compositionally biased region" description="Polar residues" evidence="1">
    <location>
        <begin position="46"/>
        <end position="66"/>
    </location>
</feature>
<organism evidence="3 4">
    <name type="scientific">Drosophila ananassae</name>
    <name type="common">Fruit fly</name>
    <dbReference type="NCBI Taxonomy" id="7217"/>
    <lineage>
        <taxon>Eukaryota</taxon>
        <taxon>Metazoa</taxon>
        <taxon>Ecdysozoa</taxon>
        <taxon>Arthropoda</taxon>
        <taxon>Hexapoda</taxon>
        <taxon>Insecta</taxon>
        <taxon>Pterygota</taxon>
        <taxon>Neoptera</taxon>
        <taxon>Endopterygota</taxon>
        <taxon>Diptera</taxon>
        <taxon>Brachycera</taxon>
        <taxon>Muscomorpha</taxon>
        <taxon>Ephydroidea</taxon>
        <taxon>Drosophilidae</taxon>
        <taxon>Drosophila</taxon>
        <taxon>Sophophora</taxon>
    </lineage>
</organism>
<feature type="compositionally biased region" description="Low complexity" evidence="1">
    <location>
        <begin position="245"/>
        <end position="254"/>
    </location>
</feature>
<feature type="region of interest" description="Disordered" evidence="1">
    <location>
        <begin position="676"/>
        <end position="696"/>
    </location>
</feature>
<feature type="signal peptide" evidence="2">
    <location>
        <begin position="1"/>
        <end position="23"/>
    </location>
</feature>
<evidence type="ECO:0000313" key="4">
    <source>
        <dbReference type="Proteomes" id="UP000007801"/>
    </source>
</evidence>
<dbReference type="Proteomes" id="UP000007801">
    <property type="component" value="Unassembled WGS sequence"/>
</dbReference>
<dbReference type="GeneID" id="6493398"/>